<dbReference type="Proteomes" id="UP000565441">
    <property type="component" value="Unassembled WGS sequence"/>
</dbReference>
<gene>
    <name evidence="2" type="ORF">D9615_010335</name>
</gene>
<evidence type="ECO:0000313" key="3">
    <source>
        <dbReference type="Proteomes" id="UP000565441"/>
    </source>
</evidence>
<dbReference type="InterPro" id="IPR011011">
    <property type="entry name" value="Znf_FYVE_PHD"/>
</dbReference>
<proteinExistence type="predicted"/>
<feature type="compositionally biased region" description="Pro residues" evidence="1">
    <location>
        <begin position="106"/>
        <end position="115"/>
    </location>
</feature>
<comment type="caution">
    <text evidence="2">The sequence shown here is derived from an EMBL/GenBank/DDBJ whole genome shotgun (WGS) entry which is preliminary data.</text>
</comment>
<evidence type="ECO:0000313" key="2">
    <source>
        <dbReference type="EMBL" id="KAF5370502.1"/>
    </source>
</evidence>
<protein>
    <submittedName>
        <fullName evidence="2">Uncharacterized protein</fullName>
    </submittedName>
</protein>
<sequence length="202" mass="21680">MLNSESTLTSQPPYNMGEPRPSKRRKLAIALPPSHNILPSSKDTRKPVAISTVPSCVSCHRALNTAQGLLIICARCSSPTCAICSRTCTACPTSMPPTPYLTRSPTPSPSPPPSPRRTALALHSANTNWGDPMRPAPTVVASGEKRRKAADEDSTDYSADSWLQSLGEHDLTLGCGRTVCRNCCTENIESASTTCYDCVGRY</sequence>
<reference evidence="2 3" key="1">
    <citation type="journal article" date="2020" name="ISME J.">
        <title>Uncovering the hidden diversity of litter-decomposition mechanisms in mushroom-forming fungi.</title>
        <authorList>
            <person name="Floudas D."/>
            <person name="Bentzer J."/>
            <person name="Ahren D."/>
            <person name="Johansson T."/>
            <person name="Persson P."/>
            <person name="Tunlid A."/>
        </authorList>
    </citation>
    <scope>NUCLEOTIDE SEQUENCE [LARGE SCALE GENOMIC DNA]</scope>
    <source>
        <strain evidence="2 3">CBS 661.87</strain>
    </source>
</reference>
<dbReference type="SUPFAM" id="SSF57903">
    <property type="entry name" value="FYVE/PHD zinc finger"/>
    <property type="match status" value="1"/>
</dbReference>
<accession>A0A8H5GT71</accession>
<keyword evidence="3" id="KW-1185">Reference proteome</keyword>
<feature type="compositionally biased region" description="Polar residues" evidence="1">
    <location>
        <begin position="1"/>
        <end position="13"/>
    </location>
</feature>
<feature type="region of interest" description="Disordered" evidence="1">
    <location>
        <begin position="99"/>
        <end position="156"/>
    </location>
</feature>
<dbReference type="AlphaFoldDB" id="A0A8H5GT71"/>
<dbReference type="OrthoDB" id="3240925at2759"/>
<organism evidence="2 3">
    <name type="scientific">Tricholomella constricta</name>
    <dbReference type="NCBI Taxonomy" id="117010"/>
    <lineage>
        <taxon>Eukaryota</taxon>
        <taxon>Fungi</taxon>
        <taxon>Dikarya</taxon>
        <taxon>Basidiomycota</taxon>
        <taxon>Agaricomycotina</taxon>
        <taxon>Agaricomycetes</taxon>
        <taxon>Agaricomycetidae</taxon>
        <taxon>Agaricales</taxon>
        <taxon>Tricholomatineae</taxon>
        <taxon>Lyophyllaceae</taxon>
        <taxon>Tricholomella</taxon>
    </lineage>
</organism>
<dbReference type="EMBL" id="JAACJP010000051">
    <property type="protein sequence ID" value="KAF5370502.1"/>
    <property type="molecule type" value="Genomic_DNA"/>
</dbReference>
<name>A0A8H5GT71_9AGAR</name>
<feature type="region of interest" description="Disordered" evidence="1">
    <location>
        <begin position="1"/>
        <end position="22"/>
    </location>
</feature>
<evidence type="ECO:0000256" key="1">
    <source>
        <dbReference type="SAM" id="MobiDB-lite"/>
    </source>
</evidence>